<sequence length="149" mass="16127">MATNISSDLIWEVTRGHSAYLVKRKGAGGVQFSRDPLNLKNQYRRKYEGVANDQAFGVQPSADGGVILSVKKSDKSHKPASSLQTTTFGSGKSSRKTYSSIVNSTTKRSYRPDLRAEAVSRASAIRKSQKPVKADRPSKLRGAKAKAAA</sequence>
<feature type="region of interest" description="Disordered" evidence="4">
    <location>
        <begin position="69"/>
        <end position="149"/>
    </location>
</feature>
<dbReference type="Proteomes" id="UP000799750">
    <property type="component" value="Unassembled WGS sequence"/>
</dbReference>
<dbReference type="FunFam" id="3.30.390.110:FF:000002">
    <property type="entry name" value="60S ribosomal protein L28"/>
    <property type="match status" value="1"/>
</dbReference>
<dbReference type="EMBL" id="MU004197">
    <property type="protein sequence ID" value="KAF2490365.1"/>
    <property type="molecule type" value="Genomic_DNA"/>
</dbReference>
<dbReference type="GO" id="GO:0003735">
    <property type="term" value="F:structural constituent of ribosome"/>
    <property type="evidence" value="ECO:0007669"/>
    <property type="project" value="InterPro"/>
</dbReference>
<evidence type="ECO:0000259" key="5">
    <source>
        <dbReference type="Pfam" id="PF01778"/>
    </source>
</evidence>
<dbReference type="InterPro" id="IPR029004">
    <property type="entry name" value="Ribosomal_eL28/Mak16"/>
</dbReference>
<keyword evidence="2 6" id="KW-0689">Ribosomal protein</keyword>
<organism evidence="6 7">
    <name type="scientific">Lophium mytilinum</name>
    <dbReference type="NCBI Taxonomy" id="390894"/>
    <lineage>
        <taxon>Eukaryota</taxon>
        <taxon>Fungi</taxon>
        <taxon>Dikarya</taxon>
        <taxon>Ascomycota</taxon>
        <taxon>Pezizomycotina</taxon>
        <taxon>Dothideomycetes</taxon>
        <taxon>Pleosporomycetidae</taxon>
        <taxon>Mytilinidiales</taxon>
        <taxon>Mytilinidiaceae</taxon>
        <taxon>Lophium</taxon>
    </lineage>
</organism>
<evidence type="ECO:0000256" key="2">
    <source>
        <dbReference type="ARBA" id="ARBA00022980"/>
    </source>
</evidence>
<feature type="compositionally biased region" description="Polar residues" evidence="4">
    <location>
        <begin position="79"/>
        <end position="107"/>
    </location>
</feature>
<dbReference type="AlphaFoldDB" id="A0A6A6QD89"/>
<accession>A0A6A6QD89</accession>
<protein>
    <submittedName>
        <fullName evidence="6">60S ribosomal protein-like protein L28</fullName>
    </submittedName>
</protein>
<evidence type="ECO:0000256" key="3">
    <source>
        <dbReference type="ARBA" id="ARBA00023274"/>
    </source>
</evidence>
<evidence type="ECO:0000256" key="1">
    <source>
        <dbReference type="ARBA" id="ARBA00007926"/>
    </source>
</evidence>
<reference evidence="6" key="1">
    <citation type="journal article" date="2020" name="Stud. Mycol.">
        <title>101 Dothideomycetes genomes: a test case for predicting lifestyles and emergence of pathogens.</title>
        <authorList>
            <person name="Haridas S."/>
            <person name="Albert R."/>
            <person name="Binder M."/>
            <person name="Bloem J."/>
            <person name="Labutti K."/>
            <person name="Salamov A."/>
            <person name="Andreopoulos B."/>
            <person name="Baker S."/>
            <person name="Barry K."/>
            <person name="Bills G."/>
            <person name="Bluhm B."/>
            <person name="Cannon C."/>
            <person name="Castanera R."/>
            <person name="Culley D."/>
            <person name="Daum C."/>
            <person name="Ezra D."/>
            <person name="Gonzalez J."/>
            <person name="Henrissat B."/>
            <person name="Kuo A."/>
            <person name="Liang C."/>
            <person name="Lipzen A."/>
            <person name="Lutzoni F."/>
            <person name="Magnuson J."/>
            <person name="Mondo S."/>
            <person name="Nolan M."/>
            <person name="Ohm R."/>
            <person name="Pangilinan J."/>
            <person name="Park H.-J."/>
            <person name="Ramirez L."/>
            <person name="Alfaro M."/>
            <person name="Sun H."/>
            <person name="Tritt A."/>
            <person name="Yoshinaga Y."/>
            <person name="Zwiers L.-H."/>
            <person name="Turgeon B."/>
            <person name="Goodwin S."/>
            <person name="Spatafora J."/>
            <person name="Crous P."/>
            <person name="Grigoriev I."/>
        </authorList>
    </citation>
    <scope>NUCLEOTIDE SEQUENCE</scope>
    <source>
        <strain evidence="6">CBS 269.34</strain>
    </source>
</reference>
<evidence type="ECO:0000313" key="6">
    <source>
        <dbReference type="EMBL" id="KAF2490365.1"/>
    </source>
</evidence>
<dbReference type="Gene3D" id="3.30.390.110">
    <property type="match status" value="1"/>
</dbReference>
<dbReference type="PANTHER" id="PTHR10544">
    <property type="entry name" value="60S RIBOSOMAL PROTEIN L28"/>
    <property type="match status" value="1"/>
</dbReference>
<gene>
    <name evidence="6" type="ORF">BU16DRAFT_422737</name>
</gene>
<dbReference type="GO" id="GO:0005840">
    <property type="term" value="C:ribosome"/>
    <property type="evidence" value="ECO:0007669"/>
    <property type="project" value="UniProtKB-KW"/>
</dbReference>
<comment type="similarity">
    <text evidence="1">Belongs to the eukaryotic ribosomal protein eL28 family.</text>
</comment>
<feature type="domain" description="Ribosomal eL28/Mak16" evidence="5">
    <location>
        <begin position="9"/>
        <end position="128"/>
    </location>
</feature>
<dbReference type="GO" id="GO:0006412">
    <property type="term" value="P:translation"/>
    <property type="evidence" value="ECO:0007669"/>
    <property type="project" value="InterPro"/>
</dbReference>
<name>A0A6A6QD89_9PEZI</name>
<feature type="non-terminal residue" evidence="6">
    <location>
        <position position="149"/>
    </location>
</feature>
<dbReference type="GO" id="GO:1990904">
    <property type="term" value="C:ribonucleoprotein complex"/>
    <property type="evidence" value="ECO:0007669"/>
    <property type="project" value="UniProtKB-KW"/>
</dbReference>
<keyword evidence="3" id="KW-0687">Ribonucleoprotein</keyword>
<evidence type="ECO:0000256" key="4">
    <source>
        <dbReference type="SAM" id="MobiDB-lite"/>
    </source>
</evidence>
<dbReference type="InterPro" id="IPR002672">
    <property type="entry name" value="Ribosomal_eL28"/>
</dbReference>
<proteinExistence type="inferred from homology"/>
<keyword evidence="7" id="KW-1185">Reference proteome</keyword>
<feature type="compositionally biased region" description="Basic residues" evidence="4">
    <location>
        <begin position="139"/>
        <end position="149"/>
    </location>
</feature>
<evidence type="ECO:0000313" key="7">
    <source>
        <dbReference type="Proteomes" id="UP000799750"/>
    </source>
</evidence>
<dbReference type="Pfam" id="PF01778">
    <property type="entry name" value="Ribosomal_L28e"/>
    <property type="match status" value="1"/>
</dbReference>
<dbReference type="OrthoDB" id="338850at2759"/>